<dbReference type="PROSITE" id="PS51257">
    <property type="entry name" value="PROKAR_LIPOPROTEIN"/>
    <property type="match status" value="1"/>
</dbReference>
<dbReference type="AlphaFoldDB" id="A0A9W6G379"/>
<evidence type="ECO:0000256" key="1">
    <source>
        <dbReference type="SAM" id="SignalP"/>
    </source>
</evidence>
<dbReference type="Proteomes" id="UP001144352">
    <property type="component" value="Unassembled WGS sequence"/>
</dbReference>
<evidence type="ECO:0000313" key="2">
    <source>
        <dbReference type="EMBL" id="GLI39549.1"/>
    </source>
</evidence>
<feature type="chain" id="PRO_5040914922" evidence="1">
    <location>
        <begin position="21"/>
        <end position="194"/>
    </location>
</feature>
<keyword evidence="2" id="KW-0449">Lipoprotein</keyword>
<dbReference type="EMBL" id="BSDS01000002">
    <property type="protein sequence ID" value="GLI39549.1"/>
    <property type="molecule type" value="Genomic_DNA"/>
</dbReference>
<proteinExistence type="predicted"/>
<feature type="signal peptide" evidence="1">
    <location>
        <begin position="1"/>
        <end position="20"/>
    </location>
</feature>
<keyword evidence="3" id="KW-1185">Reference proteome</keyword>
<organism evidence="2 3">
    <name type="scientific">Geobacter hydrogenophilus</name>
    <dbReference type="NCBI Taxonomy" id="40983"/>
    <lineage>
        <taxon>Bacteria</taxon>
        <taxon>Pseudomonadati</taxon>
        <taxon>Thermodesulfobacteriota</taxon>
        <taxon>Desulfuromonadia</taxon>
        <taxon>Geobacterales</taxon>
        <taxon>Geobacteraceae</taxon>
        <taxon>Geobacter</taxon>
    </lineage>
</organism>
<dbReference type="RefSeq" id="WP_214187487.1">
    <property type="nucleotide sequence ID" value="NZ_BSDS01000002.1"/>
</dbReference>
<keyword evidence="1" id="KW-0732">Signal</keyword>
<comment type="caution">
    <text evidence="2">The sequence shown here is derived from an EMBL/GenBank/DDBJ whole genome shotgun (WGS) entry which is preliminary data.</text>
</comment>
<reference evidence="2" key="1">
    <citation type="submission" date="2022-12" db="EMBL/GenBank/DDBJ databases">
        <title>Reference genome sequencing for broad-spectrum identification of bacterial and archaeal isolates by mass spectrometry.</title>
        <authorList>
            <person name="Sekiguchi Y."/>
            <person name="Tourlousse D.M."/>
        </authorList>
    </citation>
    <scope>NUCLEOTIDE SEQUENCE</scope>
    <source>
        <strain evidence="2">H2</strain>
    </source>
</reference>
<protein>
    <submittedName>
        <fullName evidence="2">Lipoprotein</fullName>
    </submittedName>
</protein>
<accession>A0A9W6G379</accession>
<gene>
    <name evidence="2" type="ORF">GHYDROH2_30500</name>
</gene>
<evidence type="ECO:0000313" key="3">
    <source>
        <dbReference type="Proteomes" id="UP001144352"/>
    </source>
</evidence>
<name>A0A9W6G379_9BACT</name>
<sequence length="194" mass="21246">MKKLCLLILAISLLSGCAESSALIKANSTSLRTDVFEELTNGATAPQGYVDVRVTATFKTHKPGIYSAKDIHGTPDYKLLLNIDGQAVLLQGSLQKENNELMKLVDPEAGDGIRYRFSKNLRLKAGIHKIVVALPDDEVAIAREITLNEGDRNSLVVEPIYSTKPGKRRPGMYSTTSFTEGIRSLRVMLNGKEV</sequence>